<keyword evidence="5" id="KW-0560">Oxidoreductase</keyword>
<dbReference type="Gene3D" id="3.20.20.70">
    <property type="entry name" value="Aldolase class I"/>
    <property type="match status" value="1"/>
</dbReference>
<dbReference type="GO" id="GO:0050661">
    <property type="term" value="F:NADP binding"/>
    <property type="evidence" value="ECO:0007669"/>
    <property type="project" value="InterPro"/>
</dbReference>
<sequence>MSHLLFEPLTLRGLTFRNRIWVPPMCQYSVETLDGVPAPWHTVHYGAMARGGAGAVIVEATGVTPGARISAKDLGLWNDEQRDAFVPVVDFLHSQGTAAGIQLAHAGRKASTYPEWGTDHDGSVPVDEGGWQTVAPSALAFEGLAEPRALTEAEIAEVVDAFRSSARRAIEAGFDFVEIHAAHGYLLHEFLSPLSNTRTDSYGGTLENRARLLLKIVDATRAEVGDQVPVFVRLSATDWTEGGVTLDDTVEVAGWLKEHGVDLIDVSSGGNVMAKIPVGPGYQTNLAAGVRQGSGLPTAAVGLINEPFQGEHILATGQADAILVGREYLRDPNFALRAADALRFDIDYRPAQYHRAYH</sequence>
<dbReference type="CDD" id="cd02932">
    <property type="entry name" value="OYE_YqiM_FMN"/>
    <property type="match status" value="1"/>
</dbReference>
<dbReference type="InterPro" id="IPR013785">
    <property type="entry name" value="Aldolase_TIM"/>
</dbReference>
<dbReference type="InterPro" id="IPR001155">
    <property type="entry name" value="OxRdtase_FMN_N"/>
</dbReference>
<dbReference type="GO" id="GO:0010181">
    <property type="term" value="F:FMN binding"/>
    <property type="evidence" value="ECO:0007669"/>
    <property type="project" value="InterPro"/>
</dbReference>
<dbReference type="KEGG" id="bly:A2T55_03345"/>
<evidence type="ECO:0000313" key="7">
    <source>
        <dbReference type="EMBL" id="AMT92940.1"/>
    </source>
</evidence>
<name>A0A144ME87_BRELN</name>
<dbReference type="SUPFAM" id="SSF51395">
    <property type="entry name" value="FMN-linked oxidoreductases"/>
    <property type="match status" value="1"/>
</dbReference>
<dbReference type="EMBL" id="CP014869">
    <property type="protein sequence ID" value="AMT92940.1"/>
    <property type="molecule type" value="Genomic_DNA"/>
</dbReference>
<feature type="domain" description="NADH:flavin oxidoreductase/NADH oxidase N-terminal" evidence="6">
    <location>
        <begin position="5"/>
        <end position="341"/>
    </location>
</feature>
<evidence type="ECO:0000256" key="5">
    <source>
        <dbReference type="ARBA" id="ARBA00023002"/>
    </source>
</evidence>
<evidence type="ECO:0000313" key="8">
    <source>
        <dbReference type="Proteomes" id="UP000075950"/>
    </source>
</evidence>
<reference evidence="8" key="1">
    <citation type="submission" date="2016-03" db="EMBL/GenBank/DDBJ databases">
        <authorList>
            <person name="Ploux O."/>
        </authorList>
    </citation>
    <scope>NUCLEOTIDE SEQUENCE [LARGE SCALE GENOMIC DNA]</scope>
    <source>
        <strain evidence="8">BS258</strain>
    </source>
</reference>
<dbReference type="RefSeq" id="WP_062860841.1">
    <property type="nucleotide sequence ID" value="NZ_CP014869.1"/>
</dbReference>
<evidence type="ECO:0000259" key="6">
    <source>
        <dbReference type="Pfam" id="PF00724"/>
    </source>
</evidence>
<evidence type="ECO:0000256" key="2">
    <source>
        <dbReference type="ARBA" id="ARBA00022630"/>
    </source>
</evidence>
<dbReference type="PANTHER" id="PTHR43303">
    <property type="entry name" value="NADPH DEHYDROGENASE C23G7.10C-RELATED"/>
    <property type="match status" value="1"/>
</dbReference>
<dbReference type="Proteomes" id="UP000075950">
    <property type="component" value="Chromosome"/>
</dbReference>
<accession>A0A144ME87</accession>
<evidence type="ECO:0000256" key="4">
    <source>
        <dbReference type="ARBA" id="ARBA00022857"/>
    </source>
</evidence>
<dbReference type="PANTHER" id="PTHR43303:SF4">
    <property type="entry name" value="NADPH DEHYDROGENASE C23G7.10C-RELATED"/>
    <property type="match status" value="1"/>
</dbReference>
<comment type="cofactor">
    <cofactor evidence="1">
        <name>FMN</name>
        <dbReference type="ChEBI" id="CHEBI:58210"/>
    </cofactor>
</comment>
<gene>
    <name evidence="7" type="ORF">A2T55_03345</name>
</gene>
<dbReference type="GO" id="GO:0003959">
    <property type="term" value="F:NADPH dehydrogenase activity"/>
    <property type="evidence" value="ECO:0007669"/>
    <property type="project" value="InterPro"/>
</dbReference>
<evidence type="ECO:0000256" key="1">
    <source>
        <dbReference type="ARBA" id="ARBA00001917"/>
    </source>
</evidence>
<dbReference type="InterPro" id="IPR044152">
    <property type="entry name" value="YqjM-like"/>
</dbReference>
<keyword evidence="2" id="KW-0285">Flavoprotein</keyword>
<proteinExistence type="predicted"/>
<dbReference type="Pfam" id="PF00724">
    <property type="entry name" value="Oxidored_FMN"/>
    <property type="match status" value="1"/>
</dbReference>
<keyword evidence="3" id="KW-0288">FMN</keyword>
<organism evidence="7 8">
    <name type="scientific">Brevibacterium linens</name>
    <dbReference type="NCBI Taxonomy" id="1703"/>
    <lineage>
        <taxon>Bacteria</taxon>
        <taxon>Bacillati</taxon>
        <taxon>Actinomycetota</taxon>
        <taxon>Actinomycetes</taxon>
        <taxon>Micrococcales</taxon>
        <taxon>Brevibacteriaceae</taxon>
        <taxon>Brevibacterium</taxon>
    </lineage>
</organism>
<evidence type="ECO:0000256" key="3">
    <source>
        <dbReference type="ARBA" id="ARBA00022643"/>
    </source>
</evidence>
<protein>
    <submittedName>
        <fullName evidence="7">Oxidoreductase</fullName>
    </submittedName>
</protein>
<dbReference type="AlphaFoldDB" id="A0A144ME87"/>
<keyword evidence="4" id="KW-0521">NADP</keyword>